<protein>
    <submittedName>
        <fullName evidence="4">Transcriptional regulator</fullName>
    </submittedName>
</protein>
<dbReference type="SUPFAM" id="SSF46785">
    <property type="entry name" value="Winged helix' DNA-binding domain"/>
    <property type="match status" value="1"/>
</dbReference>
<feature type="domain" description="WYL" evidence="2">
    <location>
        <begin position="141"/>
        <end position="213"/>
    </location>
</feature>
<evidence type="ECO:0000259" key="1">
    <source>
        <dbReference type="Pfam" id="PF08279"/>
    </source>
</evidence>
<organism evidence="4 5">
    <name type="scientific">Paenibacillus xylanivorans</name>
    <dbReference type="NCBI Taxonomy" id="1705561"/>
    <lineage>
        <taxon>Bacteria</taxon>
        <taxon>Bacillati</taxon>
        <taxon>Bacillota</taxon>
        <taxon>Bacilli</taxon>
        <taxon>Bacillales</taxon>
        <taxon>Paenibacillaceae</taxon>
        <taxon>Paenibacillus</taxon>
    </lineage>
</organism>
<dbReference type="EMBL" id="LITU01000051">
    <property type="protein sequence ID" value="KOY16647.1"/>
    <property type="molecule type" value="Genomic_DNA"/>
</dbReference>
<dbReference type="InterPro" id="IPR057727">
    <property type="entry name" value="WCX_dom"/>
</dbReference>
<feature type="domain" description="WCX" evidence="3">
    <location>
        <begin position="236"/>
        <end position="308"/>
    </location>
</feature>
<dbReference type="InterPro" id="IPR013196">
    <property type="entry name" value="HTH_11"/>
</dbReference>
<dbReference type="Pfam" id="PF25583">
    <property type="entry name" value="WCX"/>
    <property type="match status" value="1"/>
</dbReference>
<accession>A0A0N0C530</accession>
<dbReference type="Gene3D" id="1.10.10.10">
    <property type="entry name" value="Winged helix-like DNA-binding domain superfamily/Winged helix DNA-binding domain"/>
    <property type="match status" value="1"/>
</dbReference>
<dbReference type="InterPro" id="IPR036390">
    <property type="entry name" value="WH_DNA-bd_sf"/>
</dbReference>
<name>A0A0N0C530_9BACL</name>
<gene>
    <name evidence="4" type="ORF">AMS66_09510</name>
</gene>
<evidence type="ECO:0000259" key="3">
    <source>
        <dbReference type="Pfam" id="PF25583"/>
    </source>
</evidence>
<dbReference type="PANTHER" id="PTHR34580:SF1">
    <property type="entry name" value="PROTEIN PAFC"/>
    <property type="match status" value="1"/>
</dbReference>
<dbReference type="PANTHER" id="PTHR34580">
    <property type="match status" value="1"/>
</dbReference>
<dbReference type="Proteomes" id="UP000037688">
    <property type="component" value="Unassembled WGS sequence"/>
</dbReference>
<evidence type="ECO:0000259" key="2">
    <source>
        <dbReference type="Pfam" id="PF13280"/>
    </source>
</evidence>
<proteinExistence type="predicted"/>
<dbReference type="PATRIC" id="fig|1705561.3.peg.1746"/>
<sequence length="315" mass="36510">MNKSDRMLAIVLELQRGKVQRAEDLALLFETSVRTIYRDIQALCEAGVPVVGEPGVGYSLMEGYFLPPISFTAEEAVTLLIGLDFVEQRFDNYYKSTSLTSRSKIEAILPVPLREEVGQIQQGIRLLRSPDSDAREREIEHMGIIRKAMQHKLKIRFHYHKPGTVNETVQKTIRLASPYGMLWMQGSWMLIARCDLRQEIRHFRISRMSDLEISTDPFDLPPGFNIHSYSPPDNRDVHVRVWFHGRIADRVIEANNYYMEKAELQTDGLYADFRVRQPEDVLRWILGWGASALVLEPESLRIRIREEAINLLKHY</sequence>
<evidence type="ECO:0000313" key="5">
    <source>
        <dbReference type="Proteomes" id="UP000037688"/>
    </source>
</evidence>
<dbReference type="Pfam" id="PF13280">
    <property type="entry name" value="WYL"/>
    <property type="match status" value="1"/>
</dbReference>
<dbReference type="InterPro" id="IPR051534">
    <property type="entry name" value="CBASS_pafABC_assoc_protein"/>
</dbReference>
<dbReference type="Pfam" id="PF08279">
    <property type="entry name" value="HTH_11"/>
    <property type="match status" value="1"/>
</dbReference>
<dbReference type="OrthoDB" id="9815009at2"/>
<dbReference type="PROSITE" id="PS52050">
    <property type="entry name" value="WYL"/>
    <property type="match status" value="1"/>
</dbReference>
<dbReference type="RefSeq" id="WP_053780573.1">
    <property type="nucleotide sequence ID" value="NZ_LITU01000051.1"/>
</dbReference>
<dbReference type="AlphaFoldDB" id="A0A0N0C530"/>
<dbReference type="InterPro" id="IPR036388">
    <property type="entry name" value="WH-like_DNA-bd_sf"/>
</dbReference>
<comment type="caution">
    <text evidence="4">The sequence shown here is derived from an EMBL/GenBank/DDBJ whole genome shotgun (WGS) entry which is preliminary data.</text>
</comment>
<dbReference type="InterPro" id="IPR026881">
    <property type="entry name" value="WYL_dom"/>
</dbReference>
<evidence type="ECO:0000313" key="4">
    <source>
        <dbReference type="EMBL" id="KOY16647.1"/>
    </source>
</evidence>
<reference evidence="4 5" key="1">
    <citation type="submission" date="2015-08" db="EMBL/GenBank/DDBJ databases">
        <title>Draft genome sequence of cellulolytic and xylanolytic Paenibacillus sp. A59, isolated from a decaying forest soil from Patagonia, Argentina.</title>
        <authorList>
            <person name="Ghio S."/>
            <person name="Caceres A.M."/>
            <person name="Talia P."/>
            <person name="Grasso D."/>
            <person name="Campos E."/>
        </authorList>
    </citation>
    <scope>NUCLEOTIDE SEQUENCE [LARGE SCALE GENOMIC DNA]</scope>
    <source>
        <strain evidence="4 5">A59</strain>
    </source>
</reference>
<feature type="domain" description="Helix-turn-helix type 11" evidence="1">
    <location>
        <begin position="7"/>
        <end position="58"/>
    </location>
</feature>
<keyword evidence="5" id="KW-1185">Reference proteome</keyword>